<dbReference type="WBParaSite" id="TTAC_0000448101-mRNA-1">
    <property type="protein sequence ID" value="TTAC_0000448101-mRNA-1"/>
    <property type="gene ID" value="TTAC_0000448101"/>
</dbReference>
<evidence type="ECO:0000313" key="2">
    <source>
        <dbReference type="EMBL" id="VDM25015.1"/>
    </source>
</evidence>
<evidence type="ECO:0000313" key="3">
    <source>
        <dbReference type="Proteomes" id="UP000274429"/>
    </source>
</evidence>
<proteinExistence type="predicted"/>
<evidence type="ECO:0000256" key="1">
    <source>
        <dbReference type="SAM" id="SignalP"/>
    </source>
</evidence>
<name>A0A0R3WUP1_HYDTA</name>
<dbReference type="STRING" id="6205.A0A0R3WUP1"/>
<accession>A0A0R3WUP1</accession>
<organism evidence="4">
    <name type="scientific">Hydatigena taeniaeformis</name>
    <name type="common">Feline tapeworm</name>
    <name type="synonym">Taenia taeniaeformis</name>
    <dbReference type="NCBI Taxonomy" id="6205"/>
    <lineage>
        <taxon>Eukaryota</taxon>
        <taxon>Metazoa</taxon>
        <taxon>Spiralia</taxon>
        <taxon>Lophotrochozoa</taxon>
        <taxon>Platyhelminthes</taxon>
        <taxon>Cestoda</taxon>
        <taxon>Eucestoda</taxon>
        <taxon>Cyclophyllidea</taxon>
        <taxon>Taeniidae</taxon>
        <taxon>Hydatigera</taxon>
    </lineage>
</organism>
<dbReference type="Gene3D" id="1.10.555.10">
    <property type="entry name" value="Rho GTPase activation protein"/>
    <property type="match status" value="1"/>
</dbReference>
<dbReference type="OrthoDB" id="10003330at2759"/>
<reference evidence="2 3" key="2">
    <citation type="submission" date="2018-11" db="EMBL/GenBank/DDBJ databases">
        <authorList>
            <consortium name="Pathogen Informatics"/>
        </authorList>
    </citation>
    <scope>NUCLEOTIDE SEQUENCE [LARGE SCALE GENOMIC DNA]</scope>
</reference>
<evidence type="ECO:0000313" key="4">
    <source>
        <dbReference type="WBParaSite" id="TTAC_0000448101-mRNA-1"/>
    </source>
</evidence>
<gene>
    <name evidence="2" type="ORF">TTAC_LOCUS4467</name>
</gene>
<protein>
    <submittedName>
        <fullName evidence="2 4">Uncharacterized protein</fullName>
    </submittedName>
</protein>
<feature type="chain" id="PRO_5043133008" evidence="1">
    <location>
        <begin position="21"/>
        <end position="178"/>
    </location>
</feature>
<reference evidence="4" key="1">
    <citation type="submission" date="2017-02" db="UniProtKB">
        <authorList>
            <consortium name="WormBaseParasite"/>
        </authorList>
    </citation>
    <scope>IDENTIFICATION</scope>
</reference>
<sequence length="178" mass="18694">MSALNLAICLAPSLFHFSSLLVPTTPVSPLLANFGSRRRKKLDPLGGLEPKDLAEQAAAQKCLCALITYAPSVFLVTESIVLKTRLDSERIETPRLSSVLSATNGDANIWLQRQVEILLRDCGSSIAPTSSGTALTTTSAISTAGIGAGSVGTAAKSVTGKQTWSSLSREVLKAYSTE</sequence>
<dbReference type="InterPro" id="IPR008936">
    <property type="entry name" value="Rho_GTPase_activation_prot"/>
</dbReference>
<dbReference type="Proteomes" id="UP000274429">
    <property type="component" value="Unassembled WGS sequence"/>
</dbReference>
<keyword evidence="1" id="KW-0732">Signal</keyword>
<feature type="signal peptide" evidence="1">
    <location>
        <begin position="1"/>
        <end position="20"/>
    </location>
</feature>
<dbReference type="EMBL" id="UYWX01004517">
    <property type="protein sequence ID" value="VDM25015.1"/>
    <property type="molecule type" value="Genomic_DNA"/>
</dbReference>
<dbReference type="AlphaFoldDB" id="A0A0R3WUP1"/>
<keyword evidence="3" id="KW-1185">Reference proteome</keyword>